<organism evidence="1 2">
    <name type="scientific">Cadophora malorum</name>
    <dbReference type="NCBI Taxonomy" id="108018"/>
    <lineage>
        <taxon>Eukaryota</taxon>
        <taxon>Fungi</taxon>
        <taxon>Dikarya</taxon>
        <taxon>Ascomycota</taxon>
        <taxon>Pezizomycotina</taxon>
        <taxon>Leotiomycetes</taxon>
        <taxon>Helotiales</taxon>
        <taxon>Ploettnerulaceae</taxon>
        <taxon>Cadophora</taxon>
    </lineage>
</organism>
<reference evidence="1" key="1">
    <citation type="submission" date="2021-02" db="EMBL/GenBank/DDBJ databases">
        <title>Genome sequence Cadophora malorum strain M34.</title>
        <authorList>
            <person name="Stefanovic E."/>
            <person name="Vu D."/>
            <person name="Scully C."/>
            <person name="Dijksterhuis J."/>
            <person name="Roader J."/>
            <person name="Houbraken J."/>
        </authorList>
    </citation>
    <scope>NUCLEOTIDE SEQUENCE</scope>
    <source>
        <strain evidence="1">M34</strain>
    </source>
</reference>
<accession>A0A8H7VYE0</accession>
<evidence type="ECO:0000313" key="1">
    <source>
        <dbReference type="EMBL" id="KAG4411326.1"/>
    </source>
</evidence>
<evidence type="ECO:0000313" key="2">
    <source>
        <dbReference type="Proteomes" id="UP000664132"/>
    </source>
</evidence>
<dbReference type="Proteomes" id="UP000664132">
    <property type="component" value="Unassembled WGS sequence"/>
</dbReference>
<name>A0A8H7VYE0_9HELO</name>
<dbReference type="EMBL" id="JAFJYH010000491">
    <property type="protein sequence ID" value="KAG4411326.1"/>
    <property type="molecule type" value="Genomic_DNA"/>
</dbReference>
<sequence>MIEDEIYKKAAERIDNKLCALVAKTQEDILIASSEVGWNQATQGMWDQDFAKILFSGSELFAIRVGDTHRLMLPAFYRKVYAKLLNFPANIDQFKIFQAKEATLTSSYVWS</sequence>
<dbReference type="AlphaFoldDB" id="A0A8H7VYE0"/>
<proteinExistence type="predicted"/>
<gene>
    <name evidence="1" type="ORF">IFR04_015535</name>
</gene>
<keyword evidence="2" id="KW-1185">Reference proteome</keyword>
<dbReference type="OrthoDB" id="10563856at2759"/>
<comment type="caution">
    <text evidence="1">The sequence shown here is derived from an EMBL/GenBank/DDBJ whole genome shotgun (WGS) entry which is preliminary data.</text>
</comment>
<protein>
    <submittedName>
        <fullName evidence="1">Uncharacterized protein</fullName>
    </submittedName>
</protein>